<proteinExistence type="predicted"/>
<feature type="non-terminal residue" evidence="1">
    <location>
        <position position="239"/>
    </location>
</feature>
<evidence type="ECO:0000313" key="1">
    <source>
        <dbReference type="EMBL" id="GAF88940.1"/>
    </source>
</evidence>
<comment type="caution">
    <text evidence="1">The sequence shown here is derived from an EMBL/GenBank/DDBJ whole genome shotgun (WGS) entry which is preliminary data.</text>
</comment>
<gene>
    <name evidence="1" type="ORF">S01H1_18715</name>
</gene>
<organism evidence="1">
    <name type="scientific">marine sediment metagenome</name>
    <dbReference type="NCBI Taxonomy" id="412755"/>
    <lineage>
        <taxon>unclassified sequences</taxon>
        <taxon>metagenomes</taxon>
        <taxon>ecological metagenomes</taxon>
    </lineage>
</organism>
<evidence type="ECO:0008006" key="2">
    <source>
        <dbReference type="Google" id="ProtNLM"/>
    </source>
</evidence>
<dbReference type="SUPFAM" id="SSF53901">
    <property type="entry name" value="Thiolase-like"/>
    <property type="match status" value="1"/>
</dbReference>
<reference evidence="1" key="1">
    <citation type="journal article" date="2014" name="Front. Microbiol.">
        <title>High frequency of phylogenetically diverse reductive dehalogenase-homologous genes in deep subseafloor sedimentary metagenomes.</title>
        <authorList>
            <person name="Kawai M."/>
            <person name="Futagami T."/>
            <person name="Toyoda A."/>
            <person name="Takaki Y."/>
            <person name="Nishi S."/>
            <person name="Hori S."/>
            <person name="Arai W."/>
            <person name="Tsubouchi T."/>
            <person name="Morono Y."/>
            <person name="Uchiyama I."/>
            <person name="Ito T."/>
            <person name="Fujiyama A."/>
            <person name="Inagaki F."/>
            <person name="Takami H."/>
        </authorList>
    </citation>
    <scope>NUCLEOTIDE SEQUENCE</scope>
    <source>
        <strain evidence="1">Expedition CK06-06</strain>
    </source>
</reference>
<protein>
    <recommendedName>
        <fullName evidence="2">Thiolase N-terminal domain-containing protein</fullName>
    </recommendedName>
</protein>
<dbReference type="EMBL" id="BARS01010031">
    <property type="protein sequence ID" value="GAF88940.1"/>
    <property type="molecule type" value="Genomic_DNA"/>
</dbReference>
<dbReference type="AlphaFoldDB" id="X0UKD3"/>
<name>X0UKD3_9ZZZZ</name>
<dbReference type="GO" id="GO:0016746">
    <property type="term" value="F:acyltransferase activity"/>
    <property type="evidence" value="ECO:0007669"/>
    <property type="project" value="InterPro"/>
</dbReference>
<accession>X0UKD3</accession>
<dbReference type="InterPro" id="IPR016039">
    <property type="entry name" value="Thiolase-like"/>
</dbReference>
<sequence length="239" mass="26927">MSKKNIPVIISAVQFTQRKGTSKPLDSLSLMVKTGQEAIKSTGAKNLETIIDAIYMVNISSWSYGDAPGELGKRLGITPKEKVYLPDGGQTPQMLVNRAAKAVASGKHRAVLVSGGEAAYSINKTFNKERPQHWPEKEDPKYINGKNWNISAIEIKYRLYFATLSYAIFETAVRASSKRNVEEHRKYMGELFAHFSEVASKNPYSWTQKRFSAEEILTPSPENRRIVYPYTKRMCANNL</sequence>
<dbReference type="Gene3D" id="3.40.47.10">
    <property type="match status" value="1"/>
</dbReference>